<dbReference type="Gene3D" id="1.10.1740.10">
    <property type="match status" value="1"/>
</dbReference>
<keyword evidence="4" id="KW-0804">Transcription</keyword>
<accession>A0A941HR63</accession>
<dbReference type="GO" id="GO:0003677">
    <property type="term" value="F:DNA binding"/>
    <property type="evidence" value="ECO:0007669"/>
    <property type="project" value="InterPro"/>
</dbReference>
<evidence type="ECO:0000259" key="6">
    <source>
        <dbReference type="Pfam" id="PF08281"/>
    </source>
</evidence>
<keyword evidence="2" id="KW-0805">Transcription regulation</keyword>
<dbReference type="Pfam" id="PF04542">
    <property type="entry name" value="Sigma70_r2"/>
    <property type="match status" value="1"/>
</dbReference>
<dbReference type="GO" id="GO:0016987">
    <property type="term" value="F:sigma factor activity"/>
    <property type="evidence" value="ECO:0007669"/>
    <property type="project" value="UniProtKB-KW"/>
</dbReference>
<evidence type="ECO:0000313" key="7">
    <source>
        <dbReference type="EMBL" id="MBR0577244.1"/>
    </source>
</evidence>
<organism evidence="7 8">
    <name type="scientific">Proteiniclasticum sediminis</name>
    <dbReference type="NCBI Taxonomy" id="2804028"/>
    <lineage>
        <taxon>Bacteria</taxon>
        <taxon>Bacillati</taxon>
        <taxon>Bacillota</taxon>
        <taxon>Clostridia</taxon>
        <taxon>Eubacteriales</taxon>
        <taxon>Clostridiaceae</taxon>
        <taxon>Proteiniclasticum</taxon>
    </lineage>
</organism>
<keyword evidence="8" id="KW-1185">Reference proteome</keyword>
<dbReference type="InterPro" id="IPR007627">
    <property type="entry name" value="RNA_pol_sigma70_r2"/>
</dbReference>
<dbReference type="InterPro" id="IPR013325">
    <property type="entry name" value="RNA_pol_sigma_r2"/>
</dbReference>
<dbReference type="SUPFAM" id="SSF88659">
    <property type="entry name" value="Sigma3 and sigma4 domains of RNA polymerase sigma factors"/>
    <property type="match status" value="1"/>
</dbReference>
<evidence type="ECO:0000256" key="4">
    <source>
        <dbReference type="ARBA" id="ARBA00023163"/>
    </source>
</evidence>
<evidence type="ECO:0000256" key="1">
    <source>
        <dbReference type="ARBA" id="ARBA00010641"/>
    </source>
</evidence>
<dbReference type="PANTHER" id="PTHR43133">
    <property type="entry name" value="RNA POLYMERASE ECF-TYPE SIGMA FACTO"/>
    <property type="match status" value="1"/>
</dbReference>
<dbReference type="Pfam" id="PF08281">
    <property type="entry name" value="Sigma70_r4_2"/>
    <property type="match status" value="1"/>
</dbReference>
<evidence type="ECO:0000256" key="3">
    <source>
        <dbReference type="ARBA" id="ARBA00023082"/>
    </source>
</evidence>
<dbReference type="NCBIfam" id="TIGR02937">
    <property type="entry name" value="sigma70-ECF"/>
    <property type="match status" value="1"/>
</dbReference>
<dbReference type="InterPro" id="IPR039425">
    <property type="entry name" value="RNA_pol_sigma-70-like"/>
</dbReference>
<evidence type="ECO:0000256" key="2">
    <source>
        <dbReference type="ARBA" id="ARBA00023015"/>
    </source>
</evidence>
<comment type="caution">
    <text evidence="7">The sequence shown here is derived from an EMBL/GenBank/DDBJ whole genome shotgun (WGS) entry which is preliminary data.</text>
</comment>
<dbReference type="InterPro" id="IPR036388">
    <property type="entry name" value="WH-like_DNA-bd_sf"/>
</dbReference>
<name>A0A941HR63_9CLOT</name>
<dbReference type="InterPro" id="IPR014284">
    <property type="entry name" value="RNA_pol_sigma-70_dom"/>
</dbReference>
<sequence>MMDDLIAKYGRRLYGLCRTLTSSPQDADDLYQETWLKVCAKFQQYSPEHEFEGWLTAICVNTYRDSFRRRLRSPFWDFFPTMESKDLAFAQVAATEEPRPPSGIQEAVDNLPEKLRMTVILYYFQELDQVQTAKVLKIPVGTVKSRLSKAKKLLKEMLQDEVEL</sequence>
<feature type="domain" description="RNA polymerase sigma-70 region 2" evidence="5">
    <location>
        <begin position="5"/>
        <end position="70"/>
    </location>
</feature>
<dbReference type="Proteomes" id="UP000675379">
    <property type="component" value="Unassembled WGS sequence"/>
</dbReference>
<dbReference type="RefSeq" id="WP_211802660.1">
    <property type="nucleotide sequence ID" value="NZ_JAGSCS010000024.1"/>
</dbReference>
<comment type="similarity">
    <text evidence="1">Belongs to the sigma-70 factor family. ECF subfamily.</text>
</comment>
<evidence type="ECO:0000259" key="5">
    <source>
        <dbReference type="Pfam" id="PF04542"/>
    </source>
</evidence>
<dbReference type="SUPFAM" id="SSF88946">
    <property type="entry name" value="Sigma2 domain of RNA polymerase sigma factors"/>
    <property type="match status" value="1"/>
</dbReference>
<feature type="domain" description="RNA polymerase sigma factor 70 region 4 type 2" evidence="6">
    <location>
        <begin position="104"/>
        <end position="154"/>
    </location>
</feature>
<dbReference type="InterPro" id="IPR013324">
    <property type="entry name" value="RNA_pol_sigma_r3/r4-like"/>
</dbReference>
<gene>
    <name evidence="7" type="ORF">KCG48_13055</name>
</gene>
<keyword evidence="3" id="KW-0731">Sigma factor</keyword>
<dbReference type="InterPro" id="IPR013249">
    <property type="entry name" value="RNA_pol_sigma70_r4_t2"/>
</dbReference>
<reference evidence="7" key="1">
    <citation type="submission" date="2021-04" db="EMBL/GenBank/DDBJ databases">
        <title>Proteiniclasticum sedimins sp. nov., an obligate anaerobic bacterium isolated from anaerobic sludge.</title>
        <authorList>
            <person name="Liu J."/>
        </authorList>
    </citation>
    <scope>NUCLEOTIDE SEQUENCE</scope>
    <source>
        <strain evidence="7">BAD-10</strain>
    </source>
</reference>
<dbReference type="GO" id="GO:0006352">
    <property type="term" value="P:DNA-templated transcription initiation"/>
    <property type="evidence" value="ECO:0007669"/>
    <property type="project" value="InterPro"/>
</dbReference>
<dbReference type="CDD" id="cd06171">
    <property type="entry name" value="Sigma70_r4"/>
    <property type="match status" value="1"/>
</dbReference>
<dbReference type="AlphaFoldDB" id="A0A941HR63"/>
<protein>
    <submittedName>
        <fullName evidence="7">Sigma-70 family RNA polymerase sigma factor</fullName>
    </submittedName>
</protein>
<proteinExistence type="inferred from homology"/>
<dbReference type="EMBL" id="JAGSCS010000024">
    <property type="protein sequence ID" value="MBR0577244.1"/>
    <property type="molecule type" value="Genomic_DNA"/>
</dbReference>
<evidence type="ECO:0000313" key="8">
    <source>
        <dbReference type="Proteomes" id="UP000675379"/>
    </source>
</evidence>
<dbReference type="Gene3D" id="1.10.10.10">
    <property type="entry name" value="Winged helix-like DNA-binding domain superfamily/Winged helix DNA-binding domain"/>
    <property type="match status" value="1"/>
</dbReference>
<dbReference type="PANTHER" id="PTHR43133:SF60">
    <property type="entry name" value="RNA POLYMERASE SIGMA FACTOR SIGV"/>
    <property type="match status" value="1"/>
</dbReference>